<gene>
    <name evidence="1" type="ORF">NSK_008301</name>
</gene>
<sequence>MKLVMNAEVAAKHPLASRTQAKTKVHISSVLFFLLLSQLYHSQIDAFVGLVRFSGLRRAEPLPCVSFRSTPLPRSVVMMAKDFRNMDAGTRKTRNMRSNAGNKAEFLKPLQRLISVDGGATRNRHTITPLNQTEELVLIRATKKLRSCVVARESLARELKRAPTLEEWA</sequence>
<evidence type="ECO:0000313" key="1">
    <source>
        <dbReference type="EMBL" id="TFJ80355.1"/>
    </source>
</evidence>
<comment type="caution">
    <text evidence="1">The sequence shown here is derived from an EMBL/GenBank/DDBJ whole genome shotgun (WGS) entry which is preliminary data.</text>
</comment>
<dbReference type="Proteomes" id="UP000355283">
    <property type="component" value="Unassembled WGS sequence"/>
</dbReference>
<reference evidence="1 2" key="1">
    <citation type="submission" date="2019-01" db="EMBL/GenBank/DDBJ databases">
        <title>Nuclear Genome Assembly of the Microalgal Biofuel strain Nannochloropsis salina CCMP1776.</title>
        <authorList>
            <person name="Hovde B."/>
        </authorList>
    </citation>
    <scope>NUCLEOTIDE SEQUENCE [LARGE SCALE GENOMIC DNA]</scope>
    <source>
        <strain evidence="1 2">CCMP1776</strain>
    </source>
</reference>
<proteinExistence type="predicted"/>
<protein>
    <submittedName>
        <fullName evidence="1">Uncharacterized protein</fullName>
    </submittedName>
</protein>
<dbReference type="OrthoDB" id="10497161at2759"/>
<name>A0A4D9CS13_9STRA</name>
<dbReference type="AlphaFoldDB" id="A0A4D9CS13"/>
<feature type="non-terminal residue" evidence="1">
    <location>
        <position position="169"/>
    </location>
</feature>
<keyword evidence="2" id="KW-1185">Reference proteome</keyword>
<dbReference type="EMBL" id="SDOX01000169">
    <property type="protein sequence ID" value="TFJ80355.1"/>
    <property type="molecule type" value="Genomic_DNA"/>
</dbReference>
<evidence type="ECO:0000313" key="2">
    <source>
        <dbReference type="Proteomes" id="UP000355283"/>
    </source>
</evidence>
<organism evidence="1 2">
    <name type="scientific">Nannochloropsis salina CCMP1776</name>
    <dbReference type="NCBI Taxonomy" id="1027361"/>
    <lineage>
        <taxon>Eukaryota</taxon>
        <taxon>Sar</taxon>
        <taxon>Stramenopiles</taxon>
        <taxon>Ochrophyta</taxon>
        <taxon>Eustigmatophyceae</taxon>
        <taxon>Eustigmatales</taxon>
        <taxon>Monodopsidaceae</taxon>
        <taxon>Microchloropsis</taxon>
        <taxon>Microchloropsis salina</taxon>
    </lineage>
</organism>
<accession>A0A4D9CS13</accession>